<dbReference type="AlphaFoldDB" id="A0A511D7W3"/>
<reference evidence="3 4" key="1">
    <citation type="submission" date="2019-07" db="EMBL/GenBank/DDBJ databases">
        <title>Whole genome shotgun sequence of Pseudonocardia asaccharolytica NBRC 16224.</title>
        <authorList>
            <person name="Hosoyama A."/>
            <person name="Uohara A."/>
            <person name="Ohji S."/>
            <person name="Ichikawa N."/>
        </authorList>
    </citation>
    <scope>NUCLEOTIDE SEQUENCE [LARGE SCALE GENOMIC DNA]</scope>
    <source>
        <strain evidence="3 4">NBRC 16224</strain>
    </source>
</reference>
<dbReference type="STRING" id="1123024.GCA_000423625_02902"/>
<feature type="compositionally biased region" description="Pro residues" evidence="1">
    <location>
        <begin position="68"/>
        <end position="78"/>
    </location>
</feature>
<dbReference type="Proteomes" id="UP000321328">
    <property type="component" value="Unassembled WGS sequence"/>
</dbReference>
<evidence type="ECO:0000256" key="1">
    <source>
        <dbReference type="SAM" id="MobiDB-lite"/>
    </source>
</evidence>
<keyword evidence="2" id="KW-0472">Membrane</keyword>
<organism evidence="3 4">
    <name type="scientific">Pseudonocardia asaccharolytica DSM 44247 = NBRC 16224</name>
    <dbReference type="NCBI Taxonomy" id="1123024"/>
    <lineage>
        <taxon>Bacteria</taxon>
        <taxon>Bacillati</taxon>
        <taxon>Actinomycetota</taxon>
        <taxon>Actinomycetes</taxon>
        <taxon>Pseudonocardiales</taxon>
        <taxon>Pseudonocardiaceae</taxon>
        <taxon>Pseudonocardia</taxon>
    </lineage>
</organism>
<comment type="caution">
    <text evidence="3">The sequence shown here is derived from an EMBL/GenBank/DDBJ whole genome shotgun (WGS) entry which is preliminary data.</text>
</comment>
<proteinExistence type="predicted"/>
<accession>A0A511D7W3</accession>
<keyword evidence="2" id="KW-1133">Transmembrane helix</keyword>
<feature type="region of interest" description="Disordered" evidence="1">
    <location>
        <begin position="56"/>
        <end position="78"/>
    </location>
</feature>
<dbReference type="RefSeq" id="WP_028930598.1">
    <property type="nucleotide sequence ID" value="NZ_AUII01000012.1"/>
</dbReference>
<evidence type="ECO:0000313" key="3">
    <source>
        <dbReference type="EMBL" id="GEL20852.1"/>
    </source>
</evidence>
<feature type="transmembrane region" description="Helical" evidence="2">
    <location>
        <begin position="33"/>
        <end position="51"/>
    </location>
</feature>
<gene>
    <name evidence="3" type="ORF">PA7_46890</name>
</gene>
<evidence type="ECO:0000256" key="2">
    <source>
        <dbReference type="SAM" id="Phobius"/>
    </source>
</evidence>
<sequence length="78" mass="8054">MRVKPGAIRDAVLLIGGLALLGYETVIAAEPRIAILTIAAAMIGLPATVLADRKLISRNTTPSESDPSPGPPSGRPPR</sequence>
<name>A0A511D7W3_9PSEU</name>
<dbReference type="EMBL" id="BJVI01000099">
    <property type="protein sequence ID" value="GEL20852.1"/>
    <property type="molecule type" value="Genomic_DNA"/>
</dbReference>
<evidence type="ECO:0000313" key="4">
    <source>
        <dbReference type="Proteomes" id="UP000321328"/>
    </source>
</evidence>
<keyword evidence="4" id="KW-1185">Reference proteome</keyword>
<keyword evidence="2" id="KW-0812">Transmembrane</keyword>
<feature type="transmembrane region" description="Helical" evidence="2">
    <location>
        <begin position="7"/>
        <end position="27"/>
    </location>
</feature>
<protein>
    <submittedName>
        <fullName evidence="3">Uncharacterized protein</fullName>
    </submittedName>
</protein>